<comment type="caution">
    <text evidence="1">The sequence shown here is derived from an EMBL/GenBank/DDBJ whole genome shotgun (WGS) entry which is preliminary data.</text>
</comment>
<proteinExistence type="predicted"/>
<gene>
    <name evidence="1" type="ORF">D1867_11850</name>
</gene>
<dbReference type="AlphaFoldDB" id="A0A6A9QI55"/>
<dbReference type="OrthoDB" id="42566at2157"/>
<reference evidence="1 2" key="1">
    <citation type="submission" date="2019-10" db="EMBL/GenBank/DDBJ databases">
        <title>Genome Sequences from Six Type Strain Members of the Archaeal Family Sulfolobaceae: Acidianus ambivalens, Acidianus infernus, Metallosphaera prunae, Stygiolobus azoricus, Sulfolobus metallicus, and Sulfurisphaera ohwakuensis.</title>
        <authorList>
            <person name="Counts J.A."/>
            <person name="Kelly R.M."/>
        </authorList>
    </citation>
    <scope>NUCLEOTIDE SEQUENCE [LARGE SCALE GENOMIC DNA]</scope>
    <source>
        <strain evidence="1 2">DSM 3191</strain>
    </source>
</reference>
<dbReference type="EMBL" id="WFIY01000004">
    <property type="protein sequence ID" value="MUM65914.1"/>
    <property type="molecule type" value="Genomic_DNA"/>
</dbReference>
<dbReference type="Proteomes" id="UP000440125">
    <property type="component" value="Unassembled WGS sequence"/>
</dbReference>
<protein>
    <submittedName>
        <fullName evidence="1">Uncharacterized protein</fullName>
    </submittedName>
</protein>
<dbReference type="RefSeq" id="WP_155864303.1">
    <property type="nucleotide sequence ID" value="NZ_WFIY01000004.1"/>
</dbReference>
<evidence type="ECO:0000313" key="1">
    <source>
        <dbReference type="EMBL" id="MUM65914.1"/>
    </source>
</evidence>
<organism evidence="1 2">
    <name type="scientific">Acidianus infernus</name>
    <dbReference type="NCBI Taxonomy" id="12915"/>
    <lineage>
        <taxon>Archaea</taxon>
        <taxon>Thermoproteota</taxon>
        <taxon>Thermoprotei</taxon>
        <taxon>Sulfolobales</taxon>
        <taxon>Sulfolobaceae</taxon>
        <taxon>Acidianus</taxon>
    </lineage>
</organism>
<name>A0A6A9QI55_ACIIN</name>
<keyword evidence="2" id="KW-1185">Reference proteome</keyword>
<evidence type="ECO:0000313" key="2">
    <source>
        <dbReference type="Proteomes" id="UP000440125"/>
    </source>
</evidence>
<sequence>MLIKIPYKTEKIFPSDVKGKYAYMKDTVIIIRNQSKVLYIDCAHCNLANYKPPSFLSNYIFEYEIMEGGEYCECIAKTLQEQLKPLFRNPKLCKDEDVTVVIER</sequence>
<accession>A0A6A9QI55</accession>